<sequence length="149" mass="17299">MRYRISGECTHPFQVQKSIRQACVLEPLLFRLFLNDLVHYLLEEQLPVIGGRRVPRRVLMACTENAAHRLLGGFAKYCDEKSLTINCSETMKMTLRPSPSLRRKLVINDVPIDAIKHFDYLGVRFTDNLNWDSHVRKVAIVLKQAGWQY</sequence>
<evidence type="ECO:0000313" key="2">
    <source>
        <dbReference type="Proteomes" id="UP001066276"/>
    </source>
</evidence>
<evidence type="ECO:0000313" key="1">
    <source>
        <dbReference type="EMBL" id="KAJ1149226.1"/>
    </source>
</evidence>
<accession>A0AAV7R8V0</accession>
<dbReference type="PANTHER" id="PTHR47027">
    <property type="entry name" value="REVERSE TRANSCRIPTASE DOMAIN-CONTAINING PROTEIN"/>
    <property type="match status" value="1"/>
</dbReference>
<dbReference type="Proteomes" id="UP001066276">
    <property type="component" value="Chromosome 5"/>
</dbReference>
<comment type="caution">
    <text evidence="1">The sequence shown here is derived from an EMBL/GenBank/DDBJ whole genome shotgun (WGS) entry which is preliminary data.</text>
</comment>
<protein>
    <submittedName>
        <fullName evidence="1">Uncharacterized protein</fullName>
    </submittedName>
</protein>
<dbReference type="EMBL" id="JANPWB010000009">
    <property type="protein sequence ID" value="KAJ1149226.1"/>
    <property type="molecule type" value="Genomic_DNA"/>
</dbReference>
<gene>
    <name evidence="1" type="ORF">NDU88_002041</name>
</gene>
<dbReference type="PANTHER" id="PTHR47027:SF30">
    <property type="entry name" value="THAP-TYPE DOMAIN-CONTAINING PROTEIN"/>
    <property type="match status" value="1"/>
</dbReference>
<organism evidence="1 2">
    <name type="scientific">Pleurodeles waltl</name>
    <name type="common">Iberian ribbed newt</name>
    <dbReference type="NCBI Taxonomy" id="8319"/>
    <lineage>
        <taxon>Eukaryota</taxon>
        <taxon>Metazoa</taxon>
        <taxon>Chordata</taxon>
        <taxon>Craniata</taxon>
        <taxon>Vertebrata</taxon>
        <taxon>Euteleostomi</taxon>
        <taxon>Amphibia</taxon>
        <taxon>Batrachia</taxon>
        <taxon>Caudata</taxon>
        <taxon>Salamandroidea</taxon>
        <taxon>Salamandridae</taxon>
        <taxon>Pleurodelinae</taxon>
        <taxon>Pleurodeles</taxon>
    </lineage>
</organism>
<dbReference type="AlphaFoldDB" id="A0AAV7R8V0"/>
<reference evidence="1" key="1">
    <citation type="journal article" date="2022" name="bioRxiv">
        <title>Sequencing and chromosome-scale assembly of the giantPleurodeles waltlgenome.</title>
        <authorList>
            <person name="Brown T."/>
            <person name="Elewa A."/>
            <person name="Iarovenko S."/>
            <person name="Subramanian E."/>
            <person name="Araus A.J."/>
            <person name="Petzold A."/>
            <person name="Susuki M."/>
            <person name="Suzuki K.-i.T."/>
            <person name="Hayashi T."/>
            <person name="Toyoda A."/>
            <person name="Oliveira C."/>
            <person name="Osipova E."/>
            <person name="Leigh N.D."/>
            <person name="Simon A."/>
            <person name="Yun M.H."/>
        </authorList>
    </citation>
    <scope>NUCLEOTIDE SEQUENCE</scope>
    <source>
        <strain evidence="1">20211129_DDA</strain>
        <tissue evidence="1">Liver</tissue>
    </source>
</reference>
<proteinExistence type="predicted"/>
<name>A0AAV7R8V0_PLEWA</name>
<keyword evidence="2" id="KW-1185">Reference proteome</keyword>